<dbReference type="PANTHER" id="PTHR48107">
    <property type="entry name" value="NADPH-DEPENDENT ALDEHYDE REDUCTASE-LIKE PROTEIN, CHLOROPLASTIC-RELATED"/>
    <property type="match status" value="1"/>
</dbReference>
<dbReference type="InterPro" id="IPR036291">
    <property type="entry name" value="NAD(P)-bd_dom_sf"/>
</dbReference>
<dbReference type="CDD" id="cd05233">
    <property type="entry name" value="SDR_c"/>
    <property type="match status" value="1"/>
</dbReference>
<dbReference type="AlphaFoldDB" id="A0A9X3IXV4"/>
<comment type="caution">
    <text evidence="4">The sequence shown here is derived from an EMBL/GenBank/DDBJ whole genome shotgun (WGS) entry which is preliminary data.</text>
</comment>
<keyword evidence="2" id="KW-0560">Oxidoreductase</keyword>
<feature type="transmembrane region" description="Helical" evidence="3">
    <location>
        <begin position="12"/>
        <end position="30"/>
    </location>
</feature>
<dbReference type="SUPFAM" id="SSF51735">
    <property type="entry name" value="NAD(P)-binding Rossmann-fold domains"/>
    <property type="match status" value="1"/>
</dbReference>
<evidence type="ECO:0000256" key="1">
    <source>
        <dbReference type="ARBA" id="ARBA00006484"/>
    </source>
</evidence>
<dbReference type="Gene3D" id="3.40.50.720">
    <property type="entry name" value="NAD(P)-binding Rossmann-like Domain"/>
    <property type="match status" value="1"/>
</dbReference>
<proteinExistence type="inferred from homology"/>
<dbReference type="InterPro" id="IPR002347">
    <property type="entry name" value="SDR_fam"/>
</dbReference>
<keyword evidence="5" id="KW-1185">Reference proteome</keyword>
<sequence length="165" mass="18123">MILRNDLKGKAIIVTGGTAGIGLATGLLFGKYGAHVYLTHRWGSADEDELRARFEAAGAPAPTIVEADASQDEDTEALMEAVKRDHDAVFALISNVSFAHVSKSHEDLDKKSFLRSLGYSAWPFVGYLQAIRETFGRWPATRWECRRAGLSTSSRATTSWPRARP</sequence>
<dbReference type="Pfam" id="PF00106">
    <property type="entry name" value="adh_short"/>
    <property type="match status" value="1"/>
</dbReference>
<keyword evidence="3" id="KW-0472">Membrane</keyword>
<dbReference type="RefSeq" id="WP_267769332.1">
    <property type="nucleotide sequence ID" value="NZ_JAPNKE010000002.1"/>
</dbReference>
<keyword evidence="3" id="KW-0812">Transmembrane</keyword>
<dbReference type="Proteomes" id="UP001150924">
    <property type="component" value="Unassembled WGS sequence"/>
</dbReference>
<accession>A0A9X3IXV4</accession>
<evidence type="ECO:0000313" key="4">
    <source>
        <dbReference type="EMBL" id="MCY1006899.1"/>
    </source>
</evidence>
<organism evidence="4 5">
    <name type="scientific">Nannocystis pusilla</name>
    <dbReference type="NCBI Taxonomy" id="889268"/>
    <lineage>
        <taxon>Bacteria</taxon>
        <taxon>Pseudomonadati</taxon>
        <taxon>Myxococcota</taxon>
        <taxon>Polyangia</taxon>
        <taxon>Nannocystales</taxon>
        <taxon>Nannocystaceae</taxon>
        <taxon>Nannocystis</taxon>
    </lineage>
</organism>
<evidence type="ECO:0000256" key="2">
    <source>
        <dbReference type="ARBA" id="ARBA00023002"/>
    </source>
</evidence>
<protein>
    <submittedName>
        <fullName evidence="4">SDR family oxidoreductase</fullName>
    </submittedName>
</protein>
<dbReference type="EMBL" id="JAPNKE010000002">
    <property type="protein sequence ID" value="MCY1006899.1"/>
    <property type="molecule type" value="Genomic_DNA"/>
</dbReference>
<keyword evidence="3" id="KW-1133">Transmembrane helix</keyword>
<name>A0A9X3IXV4_9BACT</name>
<gene>
    <name evidence="4" type="ORF">OV079_15315</name>
</gene>
<evidence type="ECO:0000256" key="3">
    <source>
        <dbReference type="SAM" id="Phobius"/>
    </source>
</evidence>
<dbReference type="GO" id="GO:0016614">
    <property type="term" value="F:oxidoreductase activity, acting on CH-OH group of donors"/>
    <property type="evidence" value="ECO:0007669"/>
    <property type="project" value="UniProtKB-ARBA"/>
</dbReference>
<reference evidence="4" key="1">
    <citation type="submission" date="2022-11" db="EMBL/GenBank/DDBJ databases">
        <title>Minimal conservation of predation-associated metabolite biosynthetic gene clusters underscores biosynthetic potential of Myxococcota including descriptions for ten novel species: Archangium lansinium sp. nov., Myxococcus landrumus sp. nov., Nannocystis bai.</title>
        <authorList>
            <person name="Ahearne A."/>
            <person name="Stevens C."/>
            <person name="Phillips K."/>
        </authorList>
    </citation>
    <scope>NUCLEOTIDE SEQUENCE</scope>
    <source>
        <strain evidence="4">Na p29</strain>
    </source>
</reference>
<comment type="similarity">
    <text evidence="1">Belongs to the short-chain dehydrogenases/reductases (SDR) family.</text>
</comment>
<evidence type="ECO:0000313" key="5">
    <source>
        <dbReference type="Proteomes" id="UP001150924"/>
    </source>
</evidence>